<evidence type="ECO:0000256" key="1">
    <source>
        <dbReference type="SAM" id="MobiDB-lite"/>
    </source>
</evidence>
<accession>Q2IQ10</accession>
<feature type="region of interest" description="Disordered" evidence="1">
    <location>
        <begin position="80"/>
        <end position="144"/>
    </location>
</feature>
<reference evidence="2" key="1">
    <citation type="submission" date="2006-01" db="EMBL/GenBank/DDBJ databases">
        <title>Complete sequence of Anaeromyxobacter dehalogenans 2CP-C.</title>
        <authorList>
            <consortium name="US DOE Joint Genome Institute"/>
            <person name="Copeland A."/>
            <person name="Lucas S."/>
            <person name="Lapidus A."/>
            <person name="Barry K."/>
            <person name="Detter J.C."/>
            <person name="Glavina T."/>
            <person name="Hammon N."/>
            <person name="Israni S."/>
            <person name="Pitluck S."/>
            <person name="Brettin T."/>
            <person name="Bruce D."/>
            <person name="Han C."/>
            <person name="Tapia R."/>
            <person name="Gilna P."/>
            <person name="Kiss H."/>
            <person name="Schmutz J."/>
            <person name="Larimer F."/>
            <person name="Land M."/>
            <person name="Kyrpides N."/>
            <person name="Anderson I."/>
            <person name="Sanford R.A."/>
            <person name="Ritalahti K.M."/>
            <person name="Thomas H.S."/>
            <person name="Kirby J.R."/>
            <person name="Zhulin I.B."/>
            <person name="Loeffler F.E."/>
            <person name="Richardson P."/>
        </authorList>
    </citation>
    <scope>NUCLEOTIDE SEQUENCE</scope>
    <source>
        <strain evidence="2">2CP-C</strain>
    </source>
</reference>
<dbReference type="Proteomes" id="UP000001935">
    <property type="component" value="Chromosome"/>
</dbReference>
<sequence>MARVRAAGKASARSRGGAARSARRGSENSPRARGRATRNPMLKLVLKLAVAGAALAAVWAFVPFGGRTLADRWKAARTPSEFVDRTWAEMKGTPPAKAPPAARPPAQARQQPGRGGAPARPTEGHTEADRRALDRIVAEHLDGR</sequence>
<feature type="compositionally biased region" description="Low complexity" evidence="1">
    <location>
        <begin position="1"/>
        <end position="20"/>
    </location>
</feature>
<proteinExistence type="predicted"/>
<feature type="compositionally biased region" description="Low complexity" evidence="1">
    <location>
        <begin position="104"/>
        <end position="121"/>
    </location>
</feature>
<dbReference type="KEGG" id="ade:Adeh_1116"/>
<name>Q2IQ10_ANADE</name>
<evidence type="ECO:0000313" key="3">
    <source>
        <dbReference type="Proteomes" id="UP000001935"/>
    </source>
</evidence>
<feature type="compositionally biased region" description="Basic and acidic residues" evidence="1">
    <location>
        <begin position="122"/>
        <end position="144"/>
    </location>
</feature>
<feature type="region of interest" description="Disordered" evidence="1">
    <location>
        <begin position="1"/>
        <end position="40"/>
    </location>
</feature>
<dbReference type="AlphaFoldDB" id="Q2IQ10"/>
<organism evidence="2 3">
    <name type="scientific">Anaeromyxobacter dehalogenans (strain 2CP-C)</name>
    <dbReference type="NCBI Taxonomy" id="290397"/>
    <lineage>
        <taxon>Bacteria</taxon>
        <taxon>Pseudomonadati</taxon>
        <taxon>Myxococcota</taxon>
        <taxon>Myxococcia</taxon>
        <taxon>Myxococcales</taxon>
        <taxon>Cystobacterineae</taxon>
        <taxon>Anaeromyxobacteraceae</taxon>
        <taxon>Anaeromyxobacter</taxon>
    </lineage>
</organism>
<dbReference type="EMBL" id="CP000251">
    <property type="protein sequence ID" value="ABC80891.1"/>
    <property type="molecule type" value="Genomic_DNA"/>
</dbReference>
<gene>
    <name evidence="2" type="ordered locus">Adeh_1116</name>
</gene>
<dbReference type="STRING" id="290397.Adeh_1116"/>
<evidence type="ECO:0000313" key="2">
    <source>
        <dbReference type="EMBL" id="ABC80891.1"/>
    </source>
</evidence>
<dbReference type="HOGENOM" id="CLU_149790_0_0_7"/>
<protein>
    <submittedName>
        <fullName evidence="2">Uncharacterized protein</fullName>
    </submittedName>
</protein>